<organism evidence="1 2">
    <name type="scientific">Macrosiphum euphorbiae</name>
    <name type="common">potato aphid</name>
    <dbReference type="NCBI Taxonomy" id="13131"/>
    <lineage>
        <taxon>Eukaryota</taxon>
        <taxon>Metazoa</taxon>
        <taxon>Ecdysozoa</taxon>
        <taxon>Arthropoda</taxon>
        <taxon>Hexapoda</taxon>
        <taxon>Insecta</taxon>
        <taxon>Pterygota</taxon>
        <taxon>Neoptera</taxon>
        <taxon>Paraneoptera</taxon>
        <taxon>Hemiptera</taxon>
        <taxon>Sternorrhyncha</taxon>
        <taxon>Aphidomorpha</taxon>
        <taxon>Aphidoidea</taxon>
        <taxon>Aphididae</taxon>
        <taxon>Macrosiphini</taxon>
        <taxon>Macrosiphum</taxon>
    </lineage>
</organism>
<keyword evidence="2" id="KW-1185">Reference proteome</keyword>
<comment type="caution">
    <text evidence="1">The sequence shown here is derived from an EMBL/GenBank/DDBJ whole genome shotgun (WGS) entry which is preliminary data.</text>
</comment>
<proteinExistence type="predicted"/>
<name>A0AAV0X7X5_9HEMI</name>
<dbReference type="EMBL" id="CARXXK010000003">
    <property type="protein sequence ID" value="CAI6363864.1"/>
    <property type="molecule type" value="Genomic_DNA"/>
</dbReference>
<accession>A0AAV0X7X5</accession>
<protein>
    <recommendedName>
        <fullName evidence="3">DUF4371 domain-containing protein</fullName>
    </recommendedName>
</protein>
<evidence type="ECO:0000313" key="1">
    <source>
        <dbReference type="EMBL" id="CAI6363864.1"/>
    </source>
</evidence>
<dbReference type="Proteomes" id="UP001160148">
    <property type="component" value="Unassembled WGS sequence"/>
</dbReference>
<evidence type="ECO:0008006" key="3">
    <source>
        <dbReference type="Google" id="ProtNLM"/>
    </source>
</evidence>
<sequence>METFKNHVTLQYHKQSVFDVDHFIDIKKNVHLSIENQLDTARARQIFENRKNISPVIETIILCGRQNIPLRGHRDFGKLTVDNNDVNDGNFRNLLRFRARGDASLKIHLESSGTIKYTSPISQNAIIDSCNCCGCFVLEKT</sequence>
<dbReference type="AlphaFoldDB" id="A0AAV0X7X5"/>
<reference evidence="1 2" key="1">
    <citation type="submission" date="2023-01" db="EMBL/GenBank/DDBJ databases">
        <authorList>
            <person name="Whitehead M."/>
        </authorList>
    </citation>
    <scope>NUCLEOTIDE SEQUENCE [LARGE SCALE GENOMIC DNA]</scope>
</reference>
<gene>
    <name evidence="1" type="ORF">MEUPH1_LOCUS18755</name>
</gene>
<evidence type="ECO:0000313" key="2">
    <source>
        <dbReference type="Proteomes" id="UP001160148"/>
    </source>
</evidence>